<evidence type="ECO:0000256" key="2">
    <source>
        <dbReference type="ARBA" id="ARBA00017823"/>
    </source>
</evidence>
<reference evidence="12" key="1">
    <citation type="journal article" date="2019" name="Int. J. Syst. Evol. Microbiol.">
        <title>The Global Catalogue of Microorganisms (GCM) 10K type strain sequencing project: providing services to taxonomists for standard genome sequencing and annotation.</title>
        <authorList>
            <consortium name="The Broad Institute Genomics Platform"/>
            <consortium name="The Broad Institute Genome Sequencing Center for Infectious Disease"/>
            <person name="Wu L."/>
            <person name="Ma J."/>
        </authorList>
    </citation>
    <scope>NUCLEOTIDE SEQUENCE [LARGE SCALE GENOMIC DNA]</scope>
    <source>
        <strain evidence="12">JCM 19134</strain>
    </source>
</reference>
<dbReference type="GO" id="GO:0045892">
    <property type="term" value="P:negative regulation of DNA-templated transcription"/>
    <property type="evidence" value="ECO:0007669"/>
    <property type="project" value="InterPro"/>
</dbReference>
<feature type="region of interest" description="Disordered" evidence="9">
    <location>
        <begin position="1"/>
        <end position="51"/>
    </location>
</feature>
<comment type="caution">
    <text evidence="11">The sequence shown here is derived from an EMBL/GenBank/DDBJ whole genome shotgun (WGS) entry which is preliminary data.</text>
</comment>
<dbReference type="Pfam" id="PF04316">
    <property type="entry name" value="FlgM"/>
    <property type="match status" value="1"/>
</dbReference>
<evidence type="ECO:0000256" key="7">
    <source>
        <dbReference type="ARBA" id="ARBA00024739"/>
    </source>
</evidence>
<name>A0AAV3TZI5_9ALTE</name>
<dbReference type="EMBL" id="BAABLX010000007">
    <property type="protein sequence ID" value="GAA4936271.1"/>
    <property type="molecule type" value="Genomic_DNA"/>
</dbReference>
<keyword evidence="11" id="KW-0966">Cell projection</keyword>
<dbReference type="NCBIfam" id="TIGR03824">
    <property type="entry name" value="FlgM_jcvi"/>
    <property type="match status" value="1"/>
</dbReference>
<dbReference type="InterPro" id="IPR035890">
    <property type="entry name" value="Anti-sigma-28_factor_FlgM_sf"/>
</dbReference>
<keyword evidence="3" id="KW-0678">Repressor</keyword>
<dbReference type="RefSeq" id="WP_345418724.1">
    <property type="nucleotide sequence ID" value="NZ_AP031496.1"/>
</dbReference>
<evidence type="ECO:0000313" key="11">
    <source>
        <dbReference type="EMBL" id="GAA4936271.1"/>
    </source>
</evidence>
<proteinExistence type="inferred from homology"/>
<gene>
    <name evidence="11" type="primary">flgM</name>
    <name evidence="11" type="ORF">GCM10025791_12470</name>
</gene>
<keyword evidence="4" id="KW-1005">Bacterial flagellum biogenesis</keyword>
<protein>
    <recommendedName>
        <fullName evidence="2">Negative regulator of flagellin synthesis</fullName>
    </recommendedName>
    <alternativeName>
        <fullName evidence="8">Anti-sigma-28 factor</fullName>
    </alternativeName>
</protein>
<dbReference type="GO" id="GO:0044781">
    <property type="term" value="P:bacterial-type flagellum organization"/>
    <property type="evidence" value="ECO:0007669"/>
    <property type="project" value="UniProtKB-KW"/>
</dbReference>
<comment type="function">
    <text evidence="7">Responsible for the coupling of flagellin expression to flagellar assembly by preventing expression of the flagellin genes when a component of the middle class of proteins is defective. It negatively regulates flagellar genes by inhibiting the activity of FliA by directly binding to FliA.</text>
</comment>
<evidence type="ECO:0000259" key="10">
    <source>
        <dbReference type="Pfam" id="PF04316"/>
    </source>
</evidence>
<evidence type="ECO:0000256" key="5">
    <source>
        <dbReference type="ARBA" id="ARBA00023015"/>
    </source>
</evidence>
<evidence type="ECO:0000313" key="12">
    <source>
        <dbReference type="Proteomes" id="UP001409585"/>
    </source>
</evidence>
<keyword evidence="11" id="KW-0969">Cilium</keyword>
<dbReference type="SUPFAM" id="SSF101498">
    <property type="entry name" value="Anti-sigma factor FlgM"/>
    <property type="match status" value="1"/>
</dbReference>
<keyword evidence="6" id="KW-0804">Transcription</keyword>
<sequence length="105" mass="10991">MAIDQLHANSAASKGISKGIAQGAPAQKQESSATGNAKLAEPQEGRVSISPEANRLARLEANINAAPDVDSQRVEDIKRAISDGSYQVDAEAIAGKLLDQDDFFA</sequence>
<evidence type="ECO:0000256" key="6">
    <source>
        <dbReference type="ARBA" id="ARBA00023163"/>
    </source>
</evidence>
<accession>A0AAV3TZI5</accession>
<dbReference type="InterPro" id="IPR007412">
    <property type="entry name" value="FlgM"/>
</dbReference>
<evidence type="ECO:0000256" key="1">
    <source>
        <dbReference type="ARBA" id="ARBA00005322"/>
    </source>
</evidence>
<dbReference type="AlphaFoldDB" id="A0AAV3TZI5"/>
<keyword evidence="11" id="KW-0282">Flagellum</keyword>
<evidence type="ECO:0000256" key="4">
    <source>
        <dbReference type="ARBA" id="ARBA00022795"/>
    </source>
</evidence>
<dbReference type="InterPro" id="IPR031316">
    <property type="entry name" value="FlgM_C"/>
</dbReference>
<keyword evidence="12" id="KW-1185">Reference proteome</keyword>
<evidence type="ECO:0000256" key="8">
    <source>
        <dbReference type="ARBA" id="ARBA00030117"/>
    </source>
</evidence>
<organism evidence="11 12">
    <name type="scientific">Halioxenophilus aromaticivorans</name>
    <dbReference type="NCBI Taxonomy" id="1306992"/>
    <lineage>
        <taxon>Bacteria</taxon>
        <taxon>Pseudomonadati</taxon>
        <taxon>Pseudomonadota</taxon>
        <taxon>Gammaproteobacteria</taxon>
        <taxon>Alteromonadales</taxon>
        <taxon>Alteromonadaceae</taxon>
        <taxon>Halioxenophilus</taxon>
    </lineage>
</organism>
<dbReference type="Proteomes" id="UP001409585">
    <property type="component" value="Unassembled WGS sequence"/>
</dbReference>
<evidence type="ECO:0000256" key="3">
    <source>
        <dbReference type="ARBA" id="ARBA00022491"/>
    </source>
</evidence>
<evidence type="ECO:0000256" key="9">
    <source>
        <dbReference type="SAM" id="MobiDB-lite"/>
    </source>
</evidence>
<comment type="similarity">
    <text evidence="1">Belongs to the FlgM family.</text>
</comment>
<keyword evidence="5" id="KW-0805">Transcription regulation</keyword>
<feature type="domain" description="Anti-sigma-28 factor FlgM C-terminal" evidence="10">
    <location>
        <begin position="46"/>
        <end position="99"/>
    </location>
</feature>